<gene>
    <name evidence="11" type="ORF">PAXINDRAFT_14638</name>
</gene>
<dbReference type="Pfam" id="PF00067">
    <property type="entry name" value="p450"/>
    <property type="match status" value="2"/>
</dbReference>
<dbReference type="InterPro" id="IPR050364">
    <property type="entry name" value="Cytochrome_P450_fung"/>
</dbReference>
<evidence type="ECO:0000256" key="6">
    <source>
        <dbReference type="ARBA" id="ARBA00023002"/>
    </source>
</evidence>
<dbReference type="InterPro" id="IPR036396">
    <property type="entry name" value="Cyt_P450_sf"/>
</dbReference>
<dbReference type="GO" id="GO:0005506">
    <property type="term" value="F:iron ion binding"/>
    <property type="evidence" value="ECO:0007669"/>
    <property type="project" value="InterPro"/>
</dbReference>
<keyword evidence="7 9" id="KW-0408">Iron</keyword>
<evidence type="ECO:0000256" key="5">
    <source>
        <dbReference type="ARBA" id="ARBA00022723"/>
    </source>
</evidence>
<keyword evidence="6 10" id="KW-0560">Oxidoreductase</keyword>
<evidence type="ECO:0000256" key="4">
    <source>
        <dbReference type="ARBA" id="ARBA00022617"/>
    </source>
</evidence>
<dbReference type="AlphaFoldDB" id="A0A0C9TPW0"/>
<dbReference type="PRINTS" id="PR00463">
    <property type="entry name" value="EP450I"/>
</dbReference>
<dbReference type="EMBL" id="KN819362">
    <property type="protein sequence ID" value="KIJ12558.1"/>
    <property type="molecule type" value="Genomic_DNA"/>
</dbReference>
<comment type="pathway">
    <text evidence="2">Secondary metabolite biosynthesis.</text>
</comment>
<evidence type="ECO:0000256" key="7">
    <source>
        <dbReference type="ARBA" id="ARBA00023004"/>
    </source>
</evidence>
<dbReference type="Gene3D" id="1.10.630.10">
    <property type="entry name" value="Cytochrome P450"/>
    <property type="match status" value="1"/>
</dbReference>
<keyword evidence="5 9" id="KW-0479">Metal-binding</keyword>
<keyword evidence="8 10" id="KW-0503">Monooxygenase</keyword>
<sequence length="539" mass="60915">MPYSMPSASGLVLLVPVSIVALDILRRLVRSRRERKGLPLPPGPTPLPLLGNIHSGGVEEPWSTYTEWQAKYGDMVYARLLGQEYVILNSQSDATELLEKRSQIYSDRPFVASIAPYGMGCNFAFEPYGDHWRLCRRIFHQTFRADSAATFRPLELRTARQIIVNMIDDPDQYASHYLTFSAALTLSAVYDYEISPRNDPMMHIVNGFLKASMPAATAERMVLLGIFPFLLHIPNWLPGSWIRREARASYEWAVKMIETPYQYAQKQMESSQDPTFSMVSDHITRMKKYDEPHRSKYGAALKHASATAFLASAETTSSSLANFTLAMVENPHVWKRAQAEIDSVIGMDRLPEFDDRPSLPYVEAILRETMRWQPVVPLTLQASRMLQRVVMFIRVFTYLKACLSLAPRSTRHARYITGAIVFTNIWAMSRDEARYPNAAKFVPERFLTAEGELNEDDPSGFVFGFGRRRCPGRYAADASLWIAIATMLATLDFNLAKDAGGKDITFEAKYIGGATRHPATFPCRISPRSHIKKECVLAG</sequence>
<evidence type="ECO:0000256" key="10">
    <source>
        <dbReference type="RuleBase" id="RU000461"/>
    </source>
</evidence>
<dbReference type="PANTHER" id="PTHR46300">
    <property type="entry name" value="P450, PUTATIVE (EUROFUNG)-RELATED-RELATED"/>
    <property type="match status" value="1"/>
</dbReference>
<evidence type="ECO:0000313" key="12">
    <source>
        <dbReference type="Proteomes" id="UP000053647"/>
    </source>
</evidence>
<reference evidence="12" key="2">
    <citation type="submission" date="2015-01" db="EMBL/GenBank/DDBJ databases">
        <title>Evolutionary Origins and Diversification of the Mycorrhizal Mutualists.</title>
        <authorList>
            <consortium name="DOE Joint Genome Institute"/>
            <consortium name="Mycorrhizal Genomics Consortium"/>
            <person name="Kohler A."/>
            <person name="Kuo A."/>
            <person name="Nagy L.G."/>
            <person name="Floudas D."/>
            <person name="Copeland A."/>
            <person name="Barry K.W."/>
            <person name="Cichocki N."/>
            <person name="Veneault-Fourrey C."/>
            <person name="LaButti K."/>
            <person name="Lindquist E.A."/>
            <person name="Lipzen A."/>
            <person name="Lundell T."/>
            <person name="Morin E."/>
            <person name="Murat C."/>
            <person name="Riley R."/>
            <person name="Ohm R."/>
            <person name="Sun H."/>
            <person name="Tunlid A."/>
            <person name="Henrissat B."/>
            <person name="Grigoriev I.V."/>
            <person name="Hibbett D.S."/>
            <person name="Martin F."/>
        </authorList>
    </citation>
    <scope>NUCLEOTIDE SEQUENCE [LARGE SCALE GENOMIC DNA]</scope>
    <source>
        <strain evidence="12">ATCC 200175</strain>
    </source>
</reference>
<evidence type="ECO:0000256" key="2">
    <source>
        <dbReference type="ARBA" id="ARBA00005179"/>
    </source>
</evidence>
<dbReference type="CDD" id="cd11065">
    <property type="entry name" value="CYP64-like"/>
    <property type="match status" value="1"/>
</dbReference>
<evidence type="ECO:0000256" key="1">
    <source>
        <dbReference type="ARBA" id="ARBA00001971"/>
    </source>
</evidence>
<evidence type="ECO:0000256" key="3">
    <source>
        <dbReference type="ARBA" id="ARBA00010617"/>
    </source>
</evidence>
<dbReference type="GO" id="GO:0020037">
    <property type="term" value="F:heme binding"/>
    <property type="evidence" value="ECO:0007669"/>
    <property type="project" value="InterPro"/>
</dbReference>
<dbReference type="Proteomes" id="UP000053647">
    <property type="component" value="Unassembled WGS sequence"/>
</dbReference>
<proteinExistence type="inferred from homology"/>
<evidence type="ECO:0000256" key="8">
    <source>
        <dbReference type="ARBA" id="ARBA00023033"/>
    </source>
</evidence>
<evidence type="ECO:0000313" key="11">
    <source>
        <dbReference type="EMBL" id="KIJ12558.1"/>
    </source>
</evidence>
<dbReference type="HOGENOM" id="CLU_001570_2_3_1"/>
<dbReference type="InterPro" id="IPR001128">
    <property type="entry name" value="Cyt_P450"/>
</dbReference>
<dbReference type="PROSITE" id="PS00086">
    <property type="entry name" value="CYTOCHROME_P450"/>
    <property type="match status" value="1"/>
</dbReference>
<comment type="similarity">
    <text evidence="3 10">Belongs to the cytochrome P450 family.</text>
</comment>
<comment type="cofactor">
    <cofactor evidence="1 9">
        <name>heme</name>
        <dbReference type="ChEBI" id="CHEBI:30413"/>
    </cofactor>
</comment>
<dbReference type="GO" id="GO:0004497">
    <property type="term" value="F:monooxygenase activity"/>
    <property type="evidence" value="ECO:0007669"/>
    <property type="project" value="UniProtKB-KW"/>
</dbReference>
<protein>
    <recommendedName>
        <fullName evidence="13">Cytochrome P450</fullName>
    </recommendedName>
</protein>
<feature type="binding site" description="axial binding residue" evidence="9">
    <location>
        <position position="470"/>
    </location>
    <ligand>
        <name>heme</name>
        <dbReference type="ChEBI" id="CHEBI:30413"/>
    </ligand>
    <ligandPart>
        <name>Fe</name>
        <dbReference type="ChEBI" id="CHEBI:18248"/>
    </ligandPart>
</feature>
<dbReference type="GO" id="GO:0016705">
    <property type="term" value="F:oxidoreductase activity, acting on paired donors, with incorporation or reduction of molecular oxygen"/>
    <property type="evidence" value="ECO:0007669"/>
    <property type="project" value="InterPro"/>
</dbReference>
<keyword evidence="4 9" id="KW-0349">Heme</keyword>
<organism evidence="11 12">
    <name type="scientific">Paxillus involutus ATCC 200175</name>
    <dbReference type="NCBI Taxonomy" id="664439"/>
    <lineage>
        <taxon>Eukaryota</taxon>
        <taxon>Fungi</taxon>
        <taxon>Dikarya</taxon>
        <taxon>Basidiomycota</taxon>
        <taxon>Agaricomycotina</taxon>
        <taxon>Agaricomycetes</taxon>
        <taxon>Agaricomycetidae</taxon>
        <taxon>Boletales</taxon>
        <taxon>Paxilineae</taxon>
        <taxon>Paxillaceae</taxon>
        <taxon>Paxillus</taxon>
    </lineage>
</organism>
<name>A0A0C9TPW0_PAXIN</name>
<dbReference type="InterPro" id="IPR002401">
    <property type="entry name" value="Cyt_P450_E_grp-I"/>
</dbReference>
<evidence type="ECO:0008006" key="13">
    <source>
        <dbReference type="Google" id="ProtNLM"/>
    </source>
</evidence>
<evidence type="ECO:0000256" key="9">
    <source>
        <dbReference type="PIRSR" id="PIRSR602401-1"/>
    </source>
</evidence>
<dbReference type="SUPFAM" id="SSF48264">
    <property type="entry name" value="Cytochrome P450"/>
    <property type="match status" value="1"/>
</dbReference>
<dbReference type="PANTHER" id="PTHR46300:SF7">
    <property type="entry name" value="P450, PUTATIVE (EUROFUNG)-RELATED"/>
    <property type="match status" value="1"/>
</dbReference>
<dbReference type="InterPro" id="IPR017972">
    <property type="entry name" value="Cyt_P450_CS"/>
</dbReference>
<dbReference type="OrthoDB" id="1470350at2759"/>
<accession>A0A0C9TPW0</accession>
<keyword evidence="12" id="KW-1185">Reference proteome</keyword>
<reference evidence="11 12" key="1">
    <citation type="submission" date="2014-06" db="EMBL/GenBank/DDBJ databases">
        <authorList>
            <consortium name="DOE Joint Genome Institute"/>
            <person name="Kuo A."/>
            <person name="Kohler A."/>
            <person name="Nagy L.G."/>
            <person name="Floudas D."/>
            <person name="Copeland A."/>
            <person name="Barry K.W."/>
            <person name="Cichocki N."/>
            <person name="Veneault-Fourrey C."/>
            <person name="LaButti K."/>
            <person name="Lindquist E.A."/>
            <person name="Lipzen A."/>
            <person name="Lundell T."/>
            <person name="Morin E."/>
            <person name="Murat C."/>
            <person name="Sun H."/>
            <person name="Tunlid A."/>
            <person name="Henrissat B."/>
            <person name="Grigoriev I.V."/>
            <person name="Hibbett D.S."/>
            <person name="Martin F."/>
            <person name="Nordberg H.P."/>
            <person name="Cantor M.N."/>
            <person name="Hua S.X."/>
        </authorList>
    </citation>
    <scope>NUCLEOTIDE SEQUENCE [LARGE SCALE GENOMIC DNA]</scope>
    <source>
        <strain evidence="11 12">ATCC 200175</strain>
    </source>
</reference>